<dbReference type="PANTHER" id="PTHR15346">
    <property type="entry name" value="DYNACTIN SUBUNIT"/>
    <property type="match status" value="1"/>
</dbReference>
<evidence type="ECO:0000256" key="2">
    <source>
        <dbReference type="ARBA" id="ARBA00022490"/>
    </source>
</evidence>
<dbReference type="AlphaFoldDB" id="A0A075B320"/>
<keyword evidence="3" id="KW-0175">Coiled coil</keyword>
<gene>
    <name evidence="4" type="ORF">O9G_002355</name>
</gene>
<dbReference type="Pfam" id="PF04912">
    <property type="entry name" value="Dynamitin"/>
    <property type="match status" value="1"/>
</dbReference>
<dbReference type="EMBL" id="KE560467">
    <property type="protein sequence ID" value="EPZ36744.1"/>
    <property type="molecule type" value="Genomic_DNA"/>
</dbReference>
<dbReference type="GO" id="GO:0005869">
    <property type="term" value="C:dynactin complex"/>
    <property type="evidence" value="ECO:0007669"/>
    <property type="project" value="InterPro"/>
</dbReference>
<feature type="coiled-coil region" evidence="3">
    <location>
        <begin position="62"/>
        <end position="89"/>
    </location>
</feature>
<evidence type="ECO:0000313" key="5">
    <source>
        <dbReference type="Proteomes" id="UP000030755"/>
    </source>
</evidence>
<dbReference type="GO" id="GO:0005737">
    <property type="term" value="C:cytoplasm"/>
    <property type="evidence" value="ECO:0007669"/>
    <property type="project" value="UniProtKB-SubCell"/>
</dbReference>
<keyword evidence="5" id="KW-1185">Reference proteome</keyword>
<name>A0A075B320_ROZAC</name>
<dbReference type="GO" id="GO:0007017">
    <property type="term" value="P:microtubule-based process"/>
    <property type="evidence" value="ECO:0007669"/>
    <property type="project" value="InterPro"/>
</dbReference>
<dbReference type="InterPro" id="IPR028133">
    <property type="entry name" value="Dynamitin"/>
</dbReference>
<organism evidence="4 5">
    <name type="scientific">Rozella allomycis (strain CSF55)</name>
    <dbReference type="NCBI Taxonomy" id="988480"/>
    <lineage>
        <taxon>Eukaryota</taxon>
        <taxon>Fungi</taxon>
        <taxon>Fungi incertae sedis</taxon>
        <taxon>Cryptomycota</taxon>
        <taxon>Cryptomycota incertae sedis</taxon>
        <taxon>Rozella</taxon>
    </lineage>
</organism>
<evidence type="ECO:0000256" key="1">
    <source>
        <dbReference type="ARBA" id="ARBA00004496"/>
    </source>
</evidence>
<evidence type="ECO:0000313" key="4">
    <source>
        <dbReference type="EMBL" id="EPZ36744.1"/>
    </source>
</evidence>
<sequence length="303" mass="35392">MPEVYETPDPVVVVDNNYSPPENIQKDNIITETGTKSIKDNITIFSSEDNPSSFYFPWARRKENSIQKYFRLRQEIEELGKEVQDESAKKCSKIPVTDLSLMISKLRQNLELFNPAQNFTVPLNEGIDVLIEDIRQEKQNVKEPAREKHSLNVQEVELEKRLRSIEDKFGHPNLWKGQSLHDRLQRLEEIAEKLNPHYLESYFKKLKIMANDIEKNFTKTFNVEKISELKDLASKVEEVEAVSEAVPVLIDRYKDLCEIANRTSIISQTAETMDQEQSKMHETLEYQNEMLEKVIDIKMFILV</sequence>
<dbReference type="HOGENOM" id="CLU_918761_0_0_1"/>
<comment type="subcellular location">
    <subcellularLocation>
        <location evidence="1">Cytoplasm</location>
    </subcellularLocation>
</comment>
<dbReference type="Proteomes" id="UP000030755">
    <property type="component" value="Unassembled WGS sequence"/>
</dbReference>
<reference evidence="4 5" key="1">
    <citation type="journal article" date="2013" name="Curr. Biol.">
        <title>Shared signatures of parasitism and phylogenomics unite Cryptomycota and microsporidia.</title>
        <authorList>
            <person name="James T.Y."/>
            <person name="Pelin A."/>
            <person name="Bonen L."/>
            <person name="Ahrendt S."/>
            <person name="Sain D."/>
            <person name="Corradi N."/>
            <person name="Stajich J.E."/>
        </authorList>
    </citation>
    <scope>NUCLEOTIDE SEQUENCE [LARGE SCALE GENOMIC DNA]</scope>
    <source>
        <strain evidence="4 5">CSF55</strain>
    </source>
</reference>
<evidence type="ECO:0000256" key="3">
    <source>
        <dbReference type="SAM" id="Coils"/>
    </source>
</evidence>
<accession>A0A075B320</accession>
<proteinExistence type="predicted"/>
<keyword evidence="2" id="KW-0963">Cytoplasm</keyword>
<protein>
    <submittedName>
        <fullName evidence="4">Uncharacterized protein</fullName>
    </submittedName>
</protein>